<gene>
    <name evidence="1" type="ORF">RHOBADRAFT_46156</name>
</gene>
<accession>A0A0P9EID7</accession>
<dbReference type="EMBL" id="KQ474084">
    <property type="protein sequence ID" value="KPV73062.1"/>
    <property type="molecule type" value="Genomic_DNA"/>
</dbReference>
<evidence type="ECO:0000313" key="1">
    <source>
        <dbReference type="EMBL" id="KPV73062.1"/>
    </source>
</evidence>
<protein>
    <recommendedName>
        <fullName evidence="3">F-box domain-containing protein</fullName>
    </recommendedName>
</protein>
<name>A0A0P9EID7_RHOGW</name>
<dbReference type="AlphaFoldDB" id="A0A0P9EID7"/>
<evidence type="ECO:0000313" key="2">
    <source>
        <dbReference type="Proteomes" id="UP000053890"/>
    </source>
</evidence>
<dbReference type="GeneID" id="28975178"/>
<organism evidence="1 2">
    <name type="scientific">Rhodotorula graminis (strain WP1)</name>
    <dbReference type="NCBI Taxonomy" id="578459"/>
    <lineage>
        <taxon>Eukaryota</taxon>
        <taxon>Fungi</taxon>
        <taxon>Dikarya</taxon>
        <taxon>Basidiomycota</taxon>
        <taxon>Pucciniomycotina</taxon>
        <taxon>Microbotryomycetes</taxon>
        <taxon>Sporidiobolales</taxon>
        <taxon>Sporidiobolaceae</taxon>
        <taxon>Rhodotorula</taxon>
    </lineage>
</organism>
<sequence length="290" mass="32783">MCKSCGIGTTSSSTSSSSSIIMAAPPAVLSPAARLPVELVEMICNELARLCQRKYRAGSSTCQMLRRLRDMMSVALVCRLWREPAQLALLRSLHFETAEECADFLHAVEDAPQLLEVPRVLTFNFSSRRRLERKPFLDMPGYVAVLLEMCRNVELVYVYAECDAESSTFERAVANLQHLRTFIFESIPVIGQSNSVIFELPSSLELFEYMYTGDHPSPMLWDLDELLESDARPVQVKNIKFHAECDLVEEDDDDEDADREVSNALVESLEGRFADRGVAFELLILEWDTI</sequence>
<dbReference type="Proteomes" id="UP000053890">
    <property type="component" value="Unassembled WGS sequence"/>
</dbReference>
<proteinExistence type="predicted"/>
<evidence type="ECO:0008006" key="3">
    <source>
        <dbReference type="Google" id="ProtNLM"/>
    </source>
</evidence>
<reference evidence="1 2" key="1">
    <citation type="journal article" date="2015" name="Front. Microbiol.">
        <title>Genome sequence of the plant growth promoting endophytic yeast Rhodotorula graminis WP1.</title>
        <authorList>
            <person name="Firrincieli A."/>
            <person name="Otillar R."/>
            <person name="Salamov A."/>
            <person name="Schmutz J."/>
            <person name="Khan Z."/>
            <person name="Redman R.S."/>
            <person name="Fleck N.D."/>
            <person name="Lindquist E."/>
            <person name="Grigoriev I.V."/>
            <person name="Doty S.L."/>
        </authorList>
    </citation>
    <scope>NUCLEOTIDE SEQUENCE [LARGE SCALE GENOMIC DNA]</scope>
    <source>
        <strain evidence="1 2">WP1</strain>
    </source>
</reference>
<dbReference type="RefSeq" id="XP_018269111.1">
    <property type="nucleotide sequence ID" value="XM_018414730.1"/>
</dbReference>
<keyword evidence="2" id="KW-1185">Reference proteome</keyword>